<evidence type="ECO:0000256" key="8">
    <source>
        <dbReference type="SAM" id="Phobius"/>
    </source>
</evidence>
<reference evidence="9 10" key="2">
    <citation type="submission" date="2020-02" db="EMBL/GenBank/DDBJ databases">
        <title>Candidatus Galacturonibacter soehngenii shows hetero-acetogenic catabolism of galacturonic acid but lacks a canonical carbon monoxide dehydrogenase/acetyl-CoA synthase complex.</title>
        <authorList>
            <person name="Diender M."/>
            <person name="Stouten G.R."/>
            <person name="Petersen J.F."/>
            <person name="Nielsen P.H."/>
            <person name="Dueholm M.S."/>
            <person name="Pronk J.T."/>
            <person name="Van Loosdrecht M.C.M."/>
        </authorList>
    </citation>
    <scope>NUCLEOTIDE SEQUENCE [LARGE SCALE GENOMIC DNA]</scope>
    <source>
        <strain evidence="9">GalUA</strain>
    </source>
</reference>
<evidence type="ECO:0000256" key="6">
    <source>
        <dbReference type="ARBA" id="ARBA00022989"/>
    </source>
</evidence>
<evidence type="ECO:0000256" key="7">
    <source>
        <dbReference type="ARBA" id="ARBA00023136"/>
    </source>
</evidence>
<organism evidence="9 10">
    <name type="scientific">Candidatus Galacturonatibacter soehngenii</name>
    <dbReference type="NCBI Taxonomy" id="2307010"/>
    <lineage>
        <taxon>Bacteria</taxon>
        <taxon>Bacillati</taxon>
        <taxon>Bacillota</taxon>
        <taxon>Clostridia</taxon>
        <taxon>Lachnospirales</taxon>
        <taxon>Lachnospiraceae</taxon>
        <taxon>Candidatus Galacturonatibacter</taxon>
    </lineage>
</organism>
<reference evidence="9 10" key="1">
    <citation type="submission" date="2019-09" db="EMBL/GenBank/DDBJ databases">
        <authorList>
            <person name="Valk L.C."/>
        </authorList>
    </citation>
    <scope>NUCLEOTIDE SEQUENCE [LARGE SCALE GENOMIC DNA]</scope>
    <source>
        <strain evidence="9">GalUA</strain>
    </source>
</reference>
<gene>
    <name evidence="9" type="ORF">F7O84_08360</name>
</gene>
<proteinExistence type="inferred from homology"/>
<comment type="caution">
    <text evidence="9">The sequence shown here is derived from an EMBL/GenBank/DDBJ whole genome shotgun (WGS) entry which is preliminary data.</text>
</comment>
<evidence type="ECO:0000313" key="10">
    <source>
        <dbReference type="Proteomes" id="UP000461768"/>
    </source>
</evidence>
<evidence type="ECO:0000256" key="5">
    <source>
        <dbReference type="ARBA" id="ARBA00022692"/>
    </source>
</evidence>
<evidence type="ECO:0000256" key="2">
    <source>
        <dbReference type="ARBA" id="ARBA00009773"/>
    </source>
</evidence>
<dbReference type="GO" id="GO:0016020">
    <property type="term" value="C:membrane"/>
    <property type="evidence" value="ECO:0007669"/>
    <property type="project" value="UniProtKB-SubCell"/>
</dbReference>
<feature type="transmembrane region" description="Helical" evidence="8">
    <location>
        <begin position="344"/>
        <end position="367"/>
    </location>
</feature>
<accession>A0A7V7UFL6</accession>
<comment type="subcellular location">
    <subcellularLocation>
        <location evidence="1">Cell membrane</location>
        <topology evidence="1">Multi-pass membrane protein</topology>
    </subcellularLocation>
</comment>
<dbReference type="OrthoDB" id="9793390at2"/>
<evidence type="ECO:0000256" key="3">
    <source>
        <dbReference type="ARBA" id="ARBA00022448"/>
    </source>
</evidence>
<feature type="transmembrane region" description="Helical" evidence="8">
    <location>
        <begin position="253"/>
        <end position="281"/>
    </location>
</feature>
<feature type="transmembrane region" description="Helical" evidence="8">
    <location>
        <begin position="89"/>
        <end position="114"/>
    </location>
</feature>
<feature type="transmembrane region" description="Helical" evidence="8">
    <location>
        <begin position="12"/>
        <end position="37"/>
    </location>
</feature>
<dbReference type="RefSeq" id="WP_151144128.1">
    <property type="nucleotide sequence ID" value="NZ_WAGX01000005.1"/>
</dbReference>
<dbReference type="EMBL" id="WAGX01000005">
    <property type="protein sequence ID" value="KAB1437606.1"/>
    <property type="molecule type" value="Genomic_DNA"/>
</dbReference>
<comment type="similarity">
    <text evidence="2">Belongs to the autoinducer-2 exporter (AI-2E) (TC 2.A.86) family.</text>
</comment>
<dbReference type="Pfam" id="PF01594">
    <property type="entry name" value="AI-2E_transport"/>
    <property type="match status" value="1"/>
</dbReference>
<evidence type="ECO:0000313" key="9">
    <source>
        <dbReference type="EMBL" id="KAB1437606.1"/>
    </source>
</evidence>
<dbReference type="Proteomes" id="UP000461768">
    <property type="component" value="Unassembled WGS sequence"/>
</dbReference>
<protein>
    <submittedName>
        <fullName evidence="9">AI-2E family transporter</fullName>
    </submittedName>
</protein>
<keyword evidence="6 8" id="KW-1133">Transmembrane helix</keyword>
<dbReference type="PANTHER" id="PTHR21716">
    <property type="entry name" value="TRANSMEMBRANE PROTEIN"/>
    <property type="match status" value="1"/>
</dbReference>
<keyword evidence="10" id="KW-1185">Reference proteome</keyword>
<keyword evidence="7 8" id="KW-0472">Membrane</keyword>
<feature type="transmembrane region" description="Helical" evidence="8">
    <location>
        <begin position="43"/>
        <end position="68"/>
    </location>
</feature>
<sequence length="389" mass="42566">MKFDKEDKLFKYAVYATLTAIAIYIAISIMGNIGFIIGKVAKVAGVIMTLLKPLIIALVIAYLFQPATNKIEKFLERKKILKKQDSRRSFSITIVYLTIIGLVIAMICGIYIMIGGQISKNTTISNIIIYITDYLNQNQFSAAAIESKLNSLNIQLPENFNNIVANVVTFVQDYITTSISNLAGSVVAFGSNILSFFISIILSIYLLKDYEYFKELWKKIFYFIFRKGKTGKTINGCAAVINNTFSNYIRGQLLDACIVGILSAIALAIIGIDYAIVIGIISGICNMIPYVGPLVGTVLAAIMGLLSGQPIMILWAIIAMIIVQQIDNNLIAPKIVGDSVGLHPVFTMLAILIGGNVGGLIGMLIAVPLTASIKILVSDWYNKNVDYNK</sequence>
<dbReference type="PANTHER" id="PTHR21716:SF53">
    <property type="entry name" value="PERMEASE PERM-RELATED"/>
    <property type="match status" value="1"/>
</dbReference>
<feature type="transmembrane region" description="Helical" evidence="8">
    <location>
        <begin position="186"/>
        <end position="207"/>
    </location>
</feature>
<dbReference type="AlphaFoldDB" id="A0A7V7UFL6"/>
<evidence type="ECO:0000256" key="1">
    <source>
        <dbReference type="ARBA" id="ARBA00004651"/>
    </source>
</evidence>
<keyword evidence="4" id="KW-1003">Cell membrane</keyword>
<keyword evidence="5 8" id="KW-0812">Transmembrane</keyword>
<keyword evidence="3" id="KW-0813">Transport</keyword>
<name>A0A7V7UFL6_9FIRM</name>
<evidence type="ECO:0000256" key="4">
    <source>
        <dbReference type="ARBA" id="ARBA00022475"/>
    </source>
</evidence>
<dbReference type="InterPro" id="IPR002549">
    <property type="entry name" value="AI-2E-like"/>
</dbReference>